<protein>
    <recommendedName>
        <fullName evidence="2">Polymerase nucleotidyl transferase domain-containing protein</fullName>
    </recommendedName>
</protein>
<accession>A0A7C4BEB3</accession>
<gene>
    <name evidence="1" type="ORF">ENV14_08550</name>
</gene>
<reference evidence="1" key="1">
    <citation type="journal article" date="2020" name="mSystems">
        <title>Genome- and Community-Level Interaction Insights into Carbon Utilization and Element Cycling Functions of Hydrothermarchaeota in Hydrothermal Sediment.</title>
        <authorList>
            <person name="Zhou Z."/>
            <person name="Liu Y."/>
            <person name="Xu W."/>
            <person name="Pan J."/>
            <person name="Luo Z.H."/>
            <person name="Li M."/>
        </authorList>
    </citation>
    <scope>NUCLEOTIDE SEQUENCE [LARGE SCALE GENOMIC DNA]</scope>
    <source>
        <strain evidence="1">SpSt-732</strain>
    </source>
</reference>
<proteinExistence type="predicted"/>
<name>A0A7C4BEB3_9CREN</name>
<dbReference type="EMBL" id="DTFF01000074">
    <property type="protein sequence ID" value="HGI88416.1"/>
    <property type="molecule type" value="Genomic_DNA"/>
</dbReference>
<sequence>MARGFRDRDFVESFEGLVLCVIGNVHPKGRVVSYLKYVRGMESSVRVKWSRDGVQYGRILPFYSATGVKSVLEWLRERHPEYVVFDRYRGVELIEAPVSSIAKHYRPEERLGEIVREPRDFLERLALEIASRISEESGVPLSSFGVTGSILLKIHNLQYSDIDLVVYGVGNSYRVREALKNLYSDPSSGFSLPTGEVLEEWARDIARVHPISVEEGMKLYSRYKWNRALYKGRQFSIHPVKLDEEVSEVWEQKLFQPVGIATVRARVVDAGDSLFMPAIYRVGNVRVVEGAEEAGRVSLVVSYEGLYIDIAREGEEVVARGKVEKVYDTKSGETYYQLTVGSFEAQGKDFIKPVEWLKGFR</sequence>
<dbReference type="AlphaFoldDB" id="A0A7C4BEB3"/>
<organism evidence="1">
    <name type="scientific">Ignisphaera aggregans</name>
    <dbReference type="NCBI Taxonomy" id="334771"/>
    <lineage>
        <taxon>Archaea</taxon>
        <taxon>Thermoproteota</taxon>
        <taxon>Thermoprotei</taxon>
        <taxon>Desulfurococcales</taxon>
        <taxon>Desulfurococcaceae</taxon>
        <taxon>Ignisphaera</taxon>
    </lineage>
</organism>
<evidence type="ECO:0008006" key="2">
    <source>
        <dbReference type="Google" id="ProtNLM"/>
    </source>
</evidence>
<evidence type="ECO:0000313" key="1">
    <source>
        <dbReference type="EMBL" id="HGI88416.1"/>
    </source>
</evidence>
<comment type="caution">
    <text evidence="1">The sequence shown here is derived from an EMBL/GenBank/DDBJ whole genome shotgun (WGS) entry which is preliminary data.</text>
</comment>